<dbReference type="GO" id="GO:0005680">
    <property type="term" value="C:anaphase-promoting complex"/>
    <property type="evidence" value="ECO:0007669"/>
    <property type="project" value="EnsemblFungi"/>
</dbReference>
<dbReference type="SUPFAM" id="SSF48452">
    <property type="entry name" value="TPR-like"/>
    <property type="match status" value="1"/>
</dbReference>
<feature type="repeat" description="TPR" evidence="3">
    <location>
        <begin position="386"/>
        <end position="419"/>
    </location>
</feature>
<keyword evidence="1 3" id="KW-0802">TPR repeat</keyword>
<reference evidence="5 6" key="2">
    <citation type="submission" date="2015-05" db="EMBL/GenBank/DDBJ databases">
        <authorList>
            <person name="Morales-Cruz A."/>
            <person name="Amrine K.C."/>
            <person name="Cantu D."/>
        </authorList>
    </citation>
    <scope>NUCLEOTIDE SEQUENCE [LARGE SCALE GENOMIC DNA]</scope>
    <source>
        <strain evidence="5">UCRPC4</strain>
    </source>
</reference>
<dbReference type="GO" id="GO:0000070">
    <property type="term" value="P:mitotic sister chromatid segregation"/>
    <property type="evidence" value="ECO:0007669"/>
    <property type="project" value="EnsemblFungi"/>
</dbReference>
<dbReference type="Gene3D" id="1.25.40.10">
    <property type="entry name" value="Tetratricopeptide repeat domain"/>
    <property type="match status" value="4"/>
</dbReference>
<feature type="region of interest" description="Disordered" evidence="4">
    <location>
        <begin position="153"/>
        <end position="291"/>
    </location>
</feature>
<protein>
    <submittedName>
        <fullName evidence="5">Putative 20s cyclosome subunit (Nuc2 cdc27)</fullName>
    </submittedName>
</protein>
<accession>A0A0G2ETQ7</accession>
<feature type="compositionally biased region" description="Polar residues" evidence="4">
    <location>
        <begin position="248"/>
        <end position="257"/>
    </location>
</feature>
<evidence type="ECO:0000313" key="6">
    <source>
        <dbReference type="Proteomes" id="UP000053317"/>
    </source>
</evidence>
<name>A0A0G2ETQ7_PHACM</name>
<dbReference type="Proteomes" id="UP000053317">
    <property type="component" value="Unassembled WGS sequence"/>
</dbReference>
<evidence type="ECO:0000256" key="4">
    <source>
        <dbReference type="SAM" id="MobiDB-lite"/>
    </source>
</evidence>
<keyword evidence="6" id="KW-1185">Reference proteome</keyword>
<organism evidence="5 6">
    <name type="scientific">Phaeomoniella chlamydospora</name>
    <name type="common">Phaeoacremonium chlamydosporum</name>
    <dbReference type="NCBI Taxonomy" id="158046"/>
    <lineage>
        <taxon>Eukaryota</taxon>
        <taxon>Fungi</taxon>
        <taxon>Dikarya</taxon>
        <taxon>Ascomycota</taxon>
        <taxon>Pezizomycotina</taxon>
        <taxon>Eurotiomycetes</taxon>
        <taxon>Chaetothyriomycetidae</taxon>
        <taxon>Phaeomoniellales</taxon>
        <taxon>Phaeomoniellaceae</taxon>
        <taxon>Phaeomoniella</taxon>
    </lineage>
</organism>
<comment type="caution">
    <text evidence="5">The sequence shown here is derived from an EMBL/GenBank/DDBJ whole genome shotgun (WGS) entry which is preliminary data.</text>
</comment>
<dbReference type="GO" id="GO:0051728">
    <property type="term" value="P:cell cycle switching, mitotic to meiotic cell cycle"/>
    <property type="evidence" value="ECO:0007669"/>
    <property type="project" value="EnsemblFungi"/>
</dbReference>
<dbReference type="PANTHER" id="PTHR12558">
    <property type="entry name" value="CELL DIVISION CYCLE 16,23,27"/>
    <property type="match status" value="1"/>
</dbReference>
<dbReference type="GO" id="GO:0007091">
    <property type="term" value="P:metaphase/anaphase transition of mitotic cell cycle"/>
    <property type="evidence" value="ECO:0007669"/>
    <property type="project" value="TreeGrafter"/>
</dbReference>
<dbReference type="GO" id="GO:0003677">
    <property type="term" value="F:DNA binding"/>
    <property type="evidence" value="ECO:0007669"/>
    <property type="project" value="EnsemblFungi"/>
</dbReference>
<comment type="similarity">
    <text evidence="2">Belongs to the APC3/CDC27 family.</text>
</comment>
<dbReference type="GO" id="GO:0005737">
    <property type="term" value="C:cytoplasm"/>
    <property type="evidence" value="ECO:0007669"/>
    <property type="project" value="TreeGrafter"/>
</dbReference>
<dbReference type="PANTHER" id="PTHR12558:SF13">
    <property type="entry name" value="CELL DIVISION CYCLE PROTEIN 27 HOMOLOG"/>
    <property type="match status" value="1"/>
</dbReference>
<reference evidence="5 6" key="1">
    <citation type="submission" date="2015-05" db="EMBL/GenBank/DDBJ databases">
        <title>Distinctive expansion of gene families associated with plant cell wall degradation and secondary metabolism in the genomes of grapevine trunk pathogens.</title>
        <authorList>
            <person name="Lawrence D.P."/>
            <person name="Travadon R."/>
            <person name="Rolshausen P.E."/>
            <person name="Baumgartner K."/>
        </authorList>
    </citation>
    <scope>NUCLEOTIDE SEQUENCE [LARGE SCALE GENOMIC DNA]</scope>
    <source>
        <strain evidence="5">UCRPC4</strain>
    </source>
</reference>
<feature type="repeat" description="TPR" evidence="3">
    <location>
        <begin position="624"/>
        <end position="657"/>
    </location>
</feature>
<dbReference type="InterPro" id="IPR011990">
    <property type="entry name" value="TPR-like_helical_dom_sf"/>
</dbReference>
<dbReference type="InterPro" id="IPR019734">
    <property type="entry name" value="TPR_rpt"/>
</dbReference>
<proteinExistence type="inferred from homology"/>
<feature type="repeat" description="TPR" evidence="3">
    <location>
        <begin position="488"/>
        <end position="521"/>
    </location>
</feature>
<dbReference type="AlphaFoldDB" id="A0A0G2ETQ7"/>
<evidence type="ECO:0000256" key="3">
    <source>
        <dbReference type="PROSITE-ProRule" id="PRU00339"/>
    </source>
</evidence>
<feature type="repeat" description="TPR" evidence="3">
    <location>
        <begin position="522"/>
        <end position="555"/>
    </location>
</feature>
<dbReference type="Pfam" id="PF13181">
    <property type="entry name" value="TPR_8"/>
    <property type="match status" value="2"/>
</dbReference>
<dbReference type="PROSITE" id="PS50005">
    <property type="entry name" value="TPR"/>
    <property type="match status" value="5"/>
</dbReference>
<dbReference type="GO" id="GO:0051301">
    <property type="term" value="P:cell division"/>
    <property type="evidence" value="ECO:0007669"/>
    <property type="project" value="TreeGrafter"/>
</dbReference>
<feature type="compositionally biased region" description="Polar residues" evidence="4">
    <location>
        <begin position="224"/>
        <end position="236"/>
    </location>
</feature>
<dbReference type="SMART" id="SM00028">
    <property type="entry name" value="TPR"/>
    <property type="match status" value="7"/>
</dbReference>
<dbReference type="OrthoDB" id="329563at2759"/>
<evidence type="ECO:0000256" key="2">
    <source>
        <dbReference type="ARBA" id="ARBA00038210"/>
    </source>
</evidence>
<feature type="compositionally biased region" description="Low complexity" evidence="4">
    <location>
        <begin position="258"/>
        <end position="270"/>
    </location>
</feature>
<dbReference type="PROSITE" id="PS50293">
    <property type="entry name" value="TPR_REGION"/>
    <property type="match status" value="1"/>
</dbReference>
<feature type="repeat" description="TPR" evidence="3">
    <location>
        <begin position="454"/>
        <end position="487"/>
    </location>
</feature>
<evidence type="ECO:0000256" key="1">
    <source>
        <dbReference type="ARBA" id="ARBA00022803"/>
    </source>
</evidence>
<sequence length="681" mass="75567">MKRDDSISRMQRRKAVNCWVEALKLNPFMWDAFTGLSDTGIKVQVPNIYKMTPEMISLISGQSRSGSPAMPAADKTVPTNVAPHTQTTNIYTGVQTSDPFLSTTAKTGGSSALWEKLNGSKVSVASANSAVPYDGIDTPSTIDVDDIRLENGENMSEKQWQPPMAPTRKARSAQEIGTDFTSAPPPKMRTGSIRSRTRGKADSEESTVLPDPPQASLGDRKRTISGTVAQASSSHGSAAEPARRSVRILNSSRPTNTSGKLSSLAGSLGLRDGRDIKKARAPTTKNRATTSTVGRVVSGNRKHMPGDVMDVDAKEVRTAPPLPNVNAHVSHHRNSANERMREMEALQYLLDMFCKLATGYSHLSHFQCQEAIQCFNTLPSGQRDTPWVLAQIGKAYYEQASYPDAEKFFIRVKTMAPSRLEDMEVYSTVLWHMKNEVELAYLAHELMEVERLSPQAVCALGNSFSLRREHDQALKCFKRATQLDPKFAYGFTLQGHEHVANEEYDKALDSYRAAINADSRHYNAWYGLGKVYEKMGKYEFAEQHYRSASTINPTNAVLVCCIGMVLEKMKNPKAALLQYSRACVLAPQSALSRFKKARVLMTLQDLKAALVELKILKDIAPDEANVHFLLGRLYKMLRDKGNAIKHFTTALNLDPKAAQYIKDAMESLDEDEEEEEDDEMA</sequence>
<dbReference type="EMBL" id="LCWF01000041">
    <property type="protein sequence ID" value="KKY25536.1"/>
    <property type="molecule type" value="Genomic_DNA"/>
</dbReference>
<dbReference type="Pfam" id="PF00515">
    <property type="entry name" value="TPR_1"/>
    <property type="match status" value="1"/>
</dbReference>
<evidence type="ECO:0000313" key="5">
    <source>
        <dbReference type="EMBL" id="KKY25536.1"/>
    </source>
</evidence>
<dbReference type="GO" id="GO:0016567">
    <property type="term" value="P:protein ubiquitination"/>
    <property type="evidence" value="ECO:0007669"/>
    <property type="project" value="TreeGrafter"/>
</dbReference>
<gene>
    <name evidence="5" type="ORF">UCRPC4_g01800</name>
</gene>
<dbReference type="GO" id="GO:0031145">
    <property type="term" value="P:anaphase-promoting complex-dependent catabolic process"/>
    <property type="evidence" value="ECO:0007669"/>
    <property type="project" value="TreeGrafter"/>
</dbReference>